<dbReference type="STRING" id="1391627.SAMN05216464_11274"/>
<sequence>MKFNYTIELEKSNFTVVILNVVKDLLYSLHIENALVANRFFAALRMTNRFLTPKSNIRNPKSF</sequence>
<reference evidence="1 2" key="1">
    <citation type="submission" date="2016-10" db="EMBL/GenBank/DDBJ databases">
        <authorList>
            <person name="de Groot N.N."/>
        </authorList>
    </citation>
    <scope>NUCLEOTIDE SEQUENCE [LARGE SCALE GENOMIC DNA]</scope>
    <source>
        <strain evidence="1 2">47C3B</strain>
    </source>
</reference>
<protein>
    <submittedName>
        <fullName evidence="1">Uncharacterized protein</fullName>
    </submittedName>
</protein>
<dbReference type="Proteomes" id="UP000199072">
    <property type="component" value="Unassembled WGS sequence"/>
</dbReference>
<evidence type="ECO:0000313" key="2">
    <source>
        <dbReference type="Proteomes" id="UP000199072"/>
    </source>
</evidence>
<gene>
    <name evidence="1" type="ORF">SAMN05216464_11274</name>
</gene>
<name>A0A1G7HY32_9SPHI</name>
<accession>A0A1G7HY32</accession>
<organism evidence="1 2">
    <name type="scientific">Mucilaginibacter pineti</name>
    <dbReference type="NCBI Taxonomy" id="1391627"/>
    <lineage>
        <taxon>Bacteria</taxon>
        <taxon>Pseudomonadati</taxon>
        <taxon>Bacteroidota</taxon>
        <taxon>Sphingobacteriia</taxon>
        <taxon>Sphingobacteriales</taxon>
        <taxon>Sphingobacteriaceae</taxon>
        <taxon>Mucilaginibacter</taxon>
    </lineage>
</organism>
<dbReference type="AlphaFoldDB" id="A0A1G7HY32"/>
<proteinExistence type="predicted"/>
<dbReference type="EMBL" id="FNAI01000012">
    <property type="protein sequence ID" value="SDF05382.1"/>
    <property type="molecule type" value="Genomic_DNA"/>
</dbReference>
<evidence type="ECO:0000313" key="1">
    <source>
        <dbReference type="EMBL" id="SDF05382.1"/>
    </source>
</evidence>
<keyword evidence="2" id="KW-1185">Reference proteome</keyword>